<dbReference type="Proteomes" id="UP000183400">
    <property type="component" value="Unassembled WGS sequence"/>
</dbReference>
<evidence type="ECO:0000313" key="2">
    <source>
        <dbReference type="Proteomes" id="UP000183400"/>
    </source>
</evidence>
<dbReference type="AlphaFoldDB" id="A0A1H3EUY1"/>
<evidence type="ECO:0000313" key="1">
    <source>
        <dbReference type="EMBL" id="SDX82581.1"/>
    </source>
</evidence>
<sequence length="56" mass="6249">MELVVSAQGSRIDRKDTSAASIFCLNGIFETLQQMADRWDLILEIEAETKPPSIPL</sequence>
<reference evidence="2" key="1">
    <citation type="submission" date="2016-10" db="EMBL/GenBank/DDBJ databases">
        <authorList>
            <person name="Varghese N."/>
            <person name="Submissions S."/>
        </authorList>
    </citation>
    <scope>NUCLEOTIDE SEQUENCE [LARGE SCALE GENOMIC DNA]</scope>
    <source>
        <strain evidence="2">DSM 27839</strain>
    </source>
</reference>
<dbReference type="EMBL" id="FNNP01000012">
    <property type="protein sequence ID" value="SDX82581.1"/>
    <property type="molecule type" value="Genomic_DNA"/>
</dbReference>
<name>A0A1H3EUY1_9RHOB</name>
<protein>
    <submittedName>
        <fullName evidence="1">Uncharacterized protein</fullName>
    </submittedName>
</protein>
<keyword evidence="2" id="KW-1185">Reference proteome</keyword>
<organism evidence="1 2">
    <name type="scientific">Ruegeria halocynthiae</name>
    <dbReference type="NCBI Taxonomy" id="985054"/>
    <lineage>
        <taxon>Bacteria</taxon>
        <taxon>Pseudomonadati</taxon>
        <taxon>Pseudomonadota</taxon>
        <taxon>Alphaproteobacteria</taxon>
        <taxon>Rhodobacterales</taxon>
        <taxon>Roseobacteraceae</taxon>
        <taxon>Ruegeria</taxon>
    </lineage>
</organism>
<proteinExistence type="predicted"/>
<gene>
    <name evidence="1" type="ORF">SAMN05444358_11271</name>
</gene>
<accession>A0A1H3EUY1</accession>